<protein>
    <submittedName>
        <fullName evidence="1">Prophage PSPPH01, putative lipoprotein</fullName>
    </submittedName>
</protein>
<dbReference type="Proteomes" id="UP000277236">
    <property type="component" value="Unassembled WGS sequence"/>
</dbReference>
<sequence length="112" mass="12058">MDRCAINFIARHWWRRVEIWVIAALLTAGSLTLGFQAGQWSANSEHTQQLAEVRRAYDAAMGKRDLSLVKLAQSATQAVDKAESAASAATEAANTASRAADKADAALSKARQ</sequence>
<dbReference type="OrthoDB" id="7026046at2"/>
<gene>
    <name evidence="1" type="ORF">ALQ04_01978</name>
</gene>
<comment type="caution">
    <text evidence="1">The sequence shown here is derived from an EMBL/GenBank/DDBJ whole genome shotgun (WGS) entry which is preliminary data.</text>
</comment>
<keyword evidence="1" id="KW-0449">Lipoprotein</keyword>
<evidence type="ECO:0000313" key="1">
    <source>
        <dbReference type="EMBL" id="RMQ48658.1"/>
    </source>
</evidence>
<evidence type="ECO:0000313" key="2">
    <source>
        <dbReference type="Proteomes" id="UP000277236"/>
    </source>
</evidence>
<reference evidence="1 2" key="1">
    <citation type="submission" date="2018-08" db="EMBL/GenBank/DDBJ databases">
        <title>Recombination of ecologically and evolutionarily significant loci maintains genetic cohesion in the Pseudomonas syringae species complex.</title>
        <authorList>
            <person name="Dillon M."/>
            <person name="Thakur S."/>
            <person name="Almeida R.N.D."/>
            <person name="Weir B.S."/>
            <person name="Guttman D.S."/>
        </authorList>
    </citation>
    <scope>NUCLEOTIDE SEQUENCE [LARGE SCALE GENOMIC DNA]</scope>
    <source>
        <strain evidence="1 2">ICMP 3353</strain>
    </source>
</reference>
<organism evidence="1 2">
    <name type="scientific">Pseudomonas cichorii</name>
    <dbReference type="NCBI Taxonomy" id="36746"/>
    <lineage>
        <taxon>Bacteria</taxon>
        <taxon>Pseudomonadati</taxon>
        <taxon>Pseudomonadota</taxon>
        <taxon>Gammaproteobacteria</taxon>
        <taxon>Pseudomonadales</taxon>
        <taxon>Pseudomonadaceae</taxon>
        <taxon>Pseudomonas</taxon>
    </lineage>
</organism>
<name>A0A3M4M437_PSECI</name>
<accession>A0A3M4M437</accession>
<dbReference type="EMBL" id="RBRE01000026">
    <property type="protein sequence ID" value="RMQ48658.1"/>
    <property type="molecule type" value="Genomic_DNA"/>
</dbReference>
<proteinExistence type="predicted"/>
<dbReference type="AlphaFoldDB" id="A0A3M4M437"/>
<dbReference type="RefSeq" id="WP_122314979.1">
    <property type="nucleotide sequence ID" value="NZ_RBRE01000026.1"/>
</dbReference>